<dbReference type="InterPro" id="IPR042277">
    <property type="entry name" value="IST1-like"/>
</dbReference>
<gene>
    <name evidence="2" type="ORF">CUR178_03784</name>
</gene>
<proteinExistence type="inferred from homology"/>
<evidence type="ECO:0008006" key="4">
    <source>
        <dbReference type="Google" id="ProtNLM"/>
    </source>
</evidence>
<comment type="caution">
    <text evidence="2">The sequence shown here is derived from an EMBL/GenBank/DDBJ whole genome shotgun (WGS) entry which is preliminary data.</text>
</comment>
<evidence type="ECO:0000313" key="2">
    <source>
        <dbReference type="EMBL" id="KAG5476612.1"/>
    </source>
</evidence>
<dbReference type="RefSeq" id="XP_067692078.1">
    <property type="nucleotide sequence ID" value="XM_067835512.1"/>
</dbReference>
<dbReference type="GeneID" id="94171022"/>
<dbReference type="InterPro" id="IPR005061">
    <property type="entry name" value="Ist1"/>
</dbReference>
<comment type="similarity">
    <text evidence="1">Belongs to the IST1 family.</text>
</comment>
<organism evidence="2 3">
    <name type="scientific">Leishmania enriettii</name>
    <dbReference type="NCBI Taxonomy" id="5663"/>
    <lineage>
        <taxon>Eukaryota</taxon>
        <taxon>Discoba</taxon>
        <taxon>Euglenozoa</taxon>
        <taxon>Kinetoplastea</taxon>
        <taxon>Metakinetoplastina</taxon>
        <taxon>Trypanosomatida</taxon>
        <taxon>Trypanosomatidae</taxon>
        <taxon>Leishmaniinae</taxon>
        <taxon>Leishmania</taxon>
    </lineage>
</organism>
<dbReference type="GO" id="GO:0015031">
    <property type="term" value="P:protein transport"/>
    <property type="evidence" value="ECO:0007669"/>
    <property type="project" value="InterPro"/>
</dbReference>
<dbReference type="OrthoDB" id="29853at2759"/>
<evidence type="ECO:0000313" key="3">
    <source>
        <dbReference type="Proteomes" id="UP000674179"/>
    </source>
</evidence>
<dbReference type="PANTHER" id="PTHR12161">
    <property type="entry name" value="IST1 FAMILY MEMBER"/>
    <property type="match status" value="1"/>
</dbReference>
<accession>A0A836GZE6</accession>
<dbReference type="FunFam" id="1.20.1260.60:FF:000002">
    <property type="entry name" value="Vacuolar protein sorting-associated protein IST1"/>
    <property type="match status" value="1"/>
</dbReference>
<dbReference type="EMBL" id="JAFHKP010000026">
    <property type="protein sequence ID" value="KAG5476612.1"/>
    <property type="molecule type" value="Genomic_DNA"/>
</dbReference>
<dbReference type="PANTHER" id="PTHR12161:SF5">
    <property type="entry name" value="IST1 HOMOLOG"/>
    <property type="match status" value="1"/>
</dbReference>
<dbReference type="Pfam" id="PF03398">
    <property type="entry name" value="Ist1"/>
    <property type="match status" value="1"/>
</dbReference>
<dbReference type="Gene3D" id="1.20.1260.60">
    <property type="entry name" value="Vacuolar protein sorting-associated protein Ist1"/>
    <property type="match status" value="1"/>
</dbReference>
<protein>
    <recommendedName>
        <fullName evidence="4">Regulator of Vps4 activity in the MVB pathway</fullName>
    </recommendedName>
</protein>
<reference evidence="2 3" key="1">
    <citation type="submission" date="2021-02" db="EMBL/GenBank/DDBJ databases">
        <title>Leishmania (Mundinia) enrietti genome sequencing and assembly.</title>
        <authorList>
            <person name="Almutairi H."/>
            <person name="Gatherer D."/>
        </authorList>
    </citation>
    <scope>NUCLEOTIDE SEQUENCE [LARGE SCALE GENOMIC DNA]</scope>
    <source>
        <strain evidence="2">CUR178</strain>
    </source>
</reference>
<dbReference type="KEGG" id="lenr:94171022"/>
<name>A0A836GZE6_LEIEN</name>
<evidence type="ECO:0000256" key="1">
    <source>
        <dbReference type="ARBA" id="ARBA00005536"/>
    </source>
</evidence>
<dbReference type="AlphaFoldDB" id="A0A836GZE6"/>
<keyword evidence="3" id="KW-1185">Reference proteome</keyword>
<sequence>MKGFLNNAKQTGGFDPVKVRATIRMATTRLGMQKNKMLNSVKVQRRSVAELLALEKYDSARIKVENCIREDINIEGYEVLSLFLDLLANRVQLIAESKPLTTEKKKKDPSSACPPELKEAITSILWASARIGDSVPELTALRKAFEAKFGREFVEMSMSNAEFSVNQRMMERLGMYTPPNDKCVAYLTSIASEFQLANYNEDRLRDPNGMVASAAAAAASGGGKELYDTAPGLSQRVRGSVRTPSGLYIPPMQPPYDSIDQRLLQLMCI</sequence>
<dbReference type="Proteomes" id="UP000674179">
    <property type="component" value="Chromosome 26"/>
</dbReference>